<feature type="signal peptide" evidence="10">
    <location>
        <begin position="1"/>
        <end position="25"/>
    </location>
</feature>
<keyword evidence="8" id="KW-0449">Lipoprotein</keyword>
<dbReference type="PANTHER" id="PTHR12027:SF81">
    <property type="entry name" value="WNT INHIBITOR OF DORSAL PROTEIN"/>
    <property type="match status" value="1"/>
</dbReference>
<sequence>MRPPDLSRVLVLLISSLCLLTHVSSWSLNKILMTGPKANHLVDNFTRNNNLWTKYQVHTMFMKSMDRGSMRAAKECRHQFKWDRWNCPIVDMNRQIHNIRANRETSFVHAIYSASIMHDLTSQCNLGGNPVCACDDSRNGVKGGYNWSWGGCSDNIKFGDSVSKHFLMSMQKAKDSYAATVTQNSGAGRMSVRKTTHLICKCHGVSGSCSVRTCWRQLGNFRSVGNYLKRRYKKAVHANFFDGKLRQGNDVNGVKLNMISNKQLVFLEKSPNYCKANDSLSLNGTLGRQCSRNKVGVKQSAAERKSCRTLCKACGLLVKHEVVTIRTTCNCRFHWCCHVACFDCEQKQDVYSCSK</sequence>
<evidence type="ECO:0000256" key="9">
    <source>
        <dbReference type="RuleBase" id="RU003500"/>
    </source>
</evidence>
<dbReference type="GO" id="GO:0005615">
    <property type="term" value="C:extracellular space"/>
    <property type="evidence" value="ECO:0007669"/>
    <property type="project" value="TreeGrafter"/>
</dbReference>
<protein>
    <recommendedName>
        <fullName evidence="9">Protein Wnt</fullName>
    </recommendedName>
</protein>
<dbReference type="OrthoDB" id="5945655at2759"/>
<keyword evidence="7" id="KW-1015">Disulfide bond</keyword>
<organism evidence="11 12">
    <name type="scientific">Mizuhopecten yessoensis</name>
    <name type="common">Japanese scallop</name>
    <name type="synonym">Patinopecten yessoensis</name>
    <dbReference type="NCBI Taxonomy" id="6573"/>
    <lineage>
        <taxon>Eukaryota</taxon>
        <taxon>Metazoa</taxon>
        <taxon>Spiralia</taxon>
        <taxon>Lophotrochozoa</taxon>
        <taxon>Mollusca</taxon>
        <taxon>Bivalvia</taxon>
        <taxon>Autobranchia</taxon>
        <taxon>Pteriomorphia</taxon>
        <taxon>Pectinida</taxon>
        <taxon>Pectinoidea</taxon>
        <taxon>Pectinidae</taxon>
        <taxon>Mizuhopecten</taxon>
    </lineage>
</organism>
<accession>A0A210PFG6</accession>
<evidence type="ECO:0000256" key="8">
    <source>
        <dbReference type="ARBA" id="ARBA00023288"/>
    </source>
</evidence>
<keyword evidence="6 9" id="KW-0879">Wnt signaling pathway</keyword>
<evidence type="ECO:0000313" key="12">
    <source>
        <dbReference type="Proteomes" id="UP000242188"/>
    </source>
</evidence>
<comment type="subcellular location">
    <subcellularLocation>
        <location evidence="1 9">Secreted</location>
        <location evidence="1 9">Extracellular space</location>
        <location evidence="1 9">Extracellular matrix</location>
    </subcellularLocation>
</comment>
<dbReference type="PRINTS" id="PR01349">
    <property type="entry name" value="WNTPROTEIN"/>
</dbReference>
<dbReference type="GO" id="GO:0005109">
    <property type="term" value="F:frizzled binding"/>
    <property type="evidence" value="ECO:0007669"/>
    <property type="project" value="TreeGrafter"/>
</dbReference>
<dbReference type="Gene3D" id="3.30.2460.20">
    <property type="match status" value="1"/>
</dbReference>
<proteinExistence type="inferred from homology"/>
<dbReference type="STRING" id="6573.A0A210PFG6"/>
<dbReference type="GO" id="GO:0030182">
    <property type="term" value="P:neuron differentiation"/>
    <property type="evidence" value="ECO:0007669"/>
    <property type="project" value="TreeGrafter"/>
</dbReference>
<feature type="chain" id="PRO_5013392655" description="Protein Wnt" evidence="10">
    <location>
        <begin position="26"/>
        <end position="355"/>
    </location>
</feature>
<comment type="function">
    <text evidence="9">Ligand for members of the frizzled family of seven transmembrane receptors.</text>
</comment>
<dbReference type="SMART" id="SM00097">
    <property type="entry name" value="WNT1"/>
    <property type="match status" value="1"/>
</dbReference>
<keyword evidence="10" id="KW-0732">Signal</keyword>
<dbReference type="InterPro" id="IPR005817">
    <property type="entry name" value="Wnt"/>
</dbReference>
<evidence type="ECO:0000256" key="5">
    <source>
        <dbReference type="ARBA" id="ARBA00022530"/>
    </source>
</evidence>
<evidence type="ECO:0000256" key="2">
    <source>
        <dbReference type="ARBA" id="ARBA00005683"/>
    </source>
</evidence>
<evidence type="ECO:0000256" key="6">
    <source>
        <dbReference type="ARBA" id="ARBA00022687"/>
    </source>
</evidence>
<gene>
    <name evidence="11" type="ORF">KP79_PYT05980</name>
</gene>
<name>A0A210PFG6_MIZYE</name>
<evidence type="ECO:0000256" key="4">
    <source>
        <dbReference type="ARBA" id="ARBA00022525"/>
    </source>
</evidence>
<keyword evidence="12" id="KW-1185">Reference proteome</keyword>
<dbReference type="Proteomes" id="UP000242188">
    <property type="component" value="Unassembled WGS sequence"/>
</dbReference>
<dbReference type="GO" id="GO:0060070">
    <property type="term" value="P:canonical Wnt signaling pathway"/>
    <property type="evidence" value="ECO:0007669"/>
    <property type="project" value="TreeGrafter"/>
</dbReference>
<evidence type="ECO:0000256" key="3">
    <source>
        <dbReference type="ARBA" id="ARBA00022473"/>
    </source>
</evidence>
<dbReference type="CDD" id="cd19340">
    <property type="entry name" value="Wnt_Wnt8"/>
    <property type="match status" value="1"/>
</dbReference>
<evidence type="ECO:0000256" key="10">
    <source>
        <dbReference type="SAM" id="SignalP"/>
    </source>
</evidence>
<dbReference type="PANTHER" id="PTHR12027">
    <property type="entry name" value="WNT RELATED"/>
    <property type="match status" value="1"/>
</dbReference>
<dbReference type="Pfam" id="PF00110">
    <property type="entry name" value="wnt"/>
    <property type="match status" value="1"/>
</dbReference>
<evidence type="ECO:0000313" key="11">
    <source>
        <dbReference type="EMBL" id="OWF35229.1"/>
    </source>
</evidence>
<reference evidence="11 12" key="1">
    <citation type="journal article" date="2017" name="Nat. Ecol. Evol.">
        <title>Scallop genome provides insights into evolution of bilaterian karyotype and development.</title>
        <authorList>
            <person name="Wang S."/>
            <person name="Zhang J."/>
            <person name="Jiao W."/>
            <person name="Li J."/>
            <person name="Xun X."/>
            <person name="Sun Y."/>
            <person name="Guo X."/>
            <person name="Huan P."/>
            <person name="Dong B."/>
            <person name="Zhang L."/>
            <person name="Hu X."/>
            <person name="Sun X."/>
            <person name="Wang J."/>
            <person name="Zhao C."/>
            <person name="Wang Y."/>
            <person name="Wang D."/>
            <person name="Huang X."/>
            <person name="Wang R."/>
            <person name="Lv J."/>
            <person name="Li Y."/>
            <person name="Zhang Z."/>
            <person name="Liu B."/>
            <person name="Lu W."/>
            <person name="Hui Y."/>
            <person name="Liang J."/>
            <person name="Zhou Z."/>
            <person name="Hou R."/>
            <person name="Li X."/>
            <person name="Liu Y."/>
            <person name="Li H."/>
            <person name="Ning X."/>
            <person name="Lin Y."/>
            <person name="Zhao L."/>
            <person name="Xing Q."/>
            <person name="Dou J."/>
            <person name="Li Y."/>
            <person name="Mao J."/>
            <person name="Guo H."/>
            <person name="Dou H."/>
            <person name="Li T."/>
            <person name="Mu C."/>
            <person name="Jiang W."/>
            <person name="Fu Q."/>
            <person name="Fu X."/>
            <person name="Miao Y."/>
            <person name="Liu J."/>
            <person name="Yu Q."/>
            <person name="Li R."/>
            <person name="Liao H."/>
            <person name="Li X."/>
            <person name="Kong Y."/>
            <person name="Jiang Z."/>
            <person name="Chourrout D."/>
            <person name="Li R."/>
            <person name="Bao Z."/>
        </authorList>
    </citation>
    <scope>NUCLEOTIDE SEQUENCE [LARGE SCALE GENOMIC DNA]</scope>
    <source>
        <strain evidence="11 12">PY_sf001</strain>
    </source>
</reference>
<dbReference type="PROSITE" id="PS00246">
    <property type="entry name" value="WNT1"/>
    <property type="match status" value="1"/>
</dbReference>
<dbReference type="InterPro" id="IPR018161">
    <property type="entry name" value="Wnt_CS"/>
</dbReference>
<evidence type="ECO:0000256" key="7">
    <source>
        <dbReference type="ARBA" id="ARBA00023157"/>
    </source>
</evidence>
<dbReference type="GO" id="GO:0045165">
    <property type="term" value="P:cell fate commitment"/>
    <property type="evidence" value="ECO:0007669"/>
    <property type="project" value="TreeGrafter"/>
</dbReference>
<dbReference type="EMBL" id="NEDP02076736">
    <property type="protein sequence ID" value="OWF35229.1"/>
    <property type="molecule type" value="Genomic_DNA"/>
</dbReference>
<keyword evidence="4" id="KW-0964">Secreted</keyword>
<dbReference type="AlphaFoldDB" id="A0A210PFG6"/>
<keyword evidence="5" id="KW-0272">Extracellular matrix</keyword>
<keyword evidence="3 9" id="KW-0217">Developmental protein</keyword>
<comment type="similarity">
    <text evidence="2 9">Belongs to the Wnt family.</text>
</comment>
<dbReference type="InterPro" id="IPR043158">
    <property type="entry name" value="Wnt_C"/>
</dbReference>
<dbReference type="GO" id="GO:0005125">
    <property type="term" value="F:cytokine activity"/>
    <property type="evidence" value="ECO:0007669"/>
    <property type="project" value="TreeGrafter"/>
</dbReference>
<comment type="caution">
    <text evidence="11">The sequence shown here is derived from an EMBL/GenBank/DDBJ whole genome shotgun (WGS) entry which is preliminary data.</text>
</comment>
<evidence type="ECO:0000256" key="1">
    <source>
        <dbReference type="ARBA" id="ARBA00004498"/>
    </source>
</evidence>